<feature type="non-terminal residue" evidence="2">
    <location>
        <position position="1"/>
    </location>
</feature>
<accession>A0A5J9SLQ5</accession>
<proteinExistence type="predicted"/>
<comment type="caution">
    <text evidence="2">The sequence shown here is derived from an EMBL/GenBank/DDBJ whole genome shotgun (WGS) entry which is preliminary data.</text>
</comment>
<dbReference type="PANTHER" id="PTHR33074:SF124">
    <property type="entry name" value="DUF1618 DOMAIN-CONTAINING PROTEIN"/>
    <property type="match status" value="1"/>
</dbReference>
<dbReference type="InterPro" id="IPR011676">
    <property type="entry name" value="DUF1618"/>
</dbReference>
<dbReference type="EMBL" id="RWGY01000656">
    <property type="protein sequence ID" value="TVT99929.1"/>
    <property type="molecule type" value="Genomic_DNA"/>
</dbReference>
<feature type="domain" description="DUF1618" evidence="1">
    <location>
        <begin position="97"/>
        <end position="223"/>
    </location>
</feature>
<sequence>LSLLPPYHLTEEEKKRLARKPTGIVHRRLDNLATGLLRCGEDELVVVELKIVGEAAELLLLQKGEWSVIRPRIREGELPSSWETDTVIPVGDRWLCWVDLINGVMFYDVSEEEPTLKYLSLPVNTYFGRGRYRNVCVTASGDAVKFVNVFPRCCCGSAGASYCKHSRSAYTIHTWILMTNDMTWVMDGIVDATELWALDGYKGIPRAQIEYPVVSMDEPHAICFAVENKGHKAWLIMTDMRSKTLLSVSRFPKREWFPIEKTGIPCKVSCYLNSSLKSRSKGILSSTSKSQTDIDALVDKLRVNNDGSQVQHSCRTPLEASFPRDTYLWHGP</sequence>
<gene>
    <name evidence="2" type="ORF">EJB05_54670</name>
</gene>
<protein>
    <recommendedName>
        <fullName evidence="1">DUF1618 domain-containing protein</fullName>
    </recommendedName>
</protein>
<keyword evidence="3" id="KW-1185">Reference proteome</keyword>
<evidence type="ECO:0000259" key="1">
    <source>
        <dbReference type="Pfam" id="PF07762"/>
    </source>
</evidence>
<reference evidence="2 3" key="1">
    <citation type="journal article" date="2019" name="Sci. Rep.">
        <title>A high-quality genome of Eragrostis curvula grass provides insights into Poaceae evolution and supports new strategies to enhance forage quality.</title>
        <authorList>
            <person name="Carballo J."/>
            <person name="Santos B.A.C.M."/>
            <person name="Zappacosta D."/>
            <person name="Garbus I."/>
            <person name="Selva J.P."/>
            <person name="Gallo C.A."/>
            <person name="Diaz A."/>
            <person name="Albertini E."/>
            <person name="Caccamo M."/>
            <person name="Echenique V."/>
        </authorList>
    </citation>
    <scope>NUCLEOTIDE SEQUENCE [LARGE SCALE GENOMIC DNA]</scope>
    <source>
        <strain evidence="3">cv. Victoria</strain>
        <tissue evidence="2">Leaf</tissue>
    </source>
</reference>
<dbReference type="AlphaFoldDB" id="A0A5J9SLQ5"/>
<evidence type="ECO:0000313" key="3">
    <source>
        <dbReference type="Proteomes" id="UP000324897"/>
    </source>
</evidence>
<dbReference type="OrthoDB" id="685097at2759"/>
<organism evidence="2 3">
    <name type="scientific">Eragrostis curvula</name>
    <name type="common">weeping love grass</name>
    <dbReference type="NCBI Taxonomy" id="38414"/>
    <lineage>
        <taxon>Eukaryota</taxon>
        <taxon>Viridiplantae</taxon>
        <taxon>Streptophyta</taxon>
        <taxon>Embryophyta</taxon>
        <taxon>Tracheophyta</taxon>
        <taxon>Spermatophyta</taxon>
        <taxon>Magnoliopsida</taxon>
        <taxon>Liliopsida</taxon>
        <taxon>Poales</taxon>
        <taxon>Poaceae</taxon>
        <taxon>PACMAD clade</taxon>
        <taxon>Chloridoideae</taxon>
        <taxon>Eragrostideae</taxon>
        <taxon>Eragrostidinae</taxon>
        <taxon>Eragrostis</taxon>
    </lineage>
</organism>
<dbReference type="PANTHER" id="PTHR33074">
    <property type="entry name" value="EXPRESSED PROTEIN-RELATED"/>
    <property type="match status" value="1"/>
</dbReference>
<evidence type="ECO:0000313" key="2">
    <source>
        <dbReference type="EMBL" id="TVT99929.1"/>
    </source>
</evidence>
<dbReference type="Proteomes" id="UP000324897">
    <property type="component" value="Unassembled WGS sequence"/>
</dbReference>
<name>A0A5J9SLQ5_9POAL</name>
<dbReference type="Pfam" id="PF07762">
    <property type="entry name" value="DUF1618"/>
    <property type="match status" value="1"/>
</dbReference>